<comment type="caution">
    <text evidence="4">The sequence shown here is derived from an EMBL/GenBank/DDBJ whole genome shotgun (WGS) entry which is preliminary data.</text>
</comment>
<dbReference type="AlphaFoldDB" id="A0A7Z1AWH5"/>
<keyword evidence="2" id="KW-0067">ATP-binding</keyword>
<dbReference type="InterPro" id="IPR036388">
    <property type="entry name" value="WH-like_DNA-bd_sf"/>
</dbReference>
<dbReference type="CDD" id="cd06170">
    <property type="entry name" value="LuxR_C_like"/>
    <property type="match status" value="1"/>
</dbReference>
<dbReference type="Proteomes" id="UP000185696">
    <property type="component" value="Unassembled WGS sequence"/>
</dbReference>
<dbReference type="InterPro" id="IPR000792">
    <property type="entry name" value="Tscrpt_reg_LuxR_C"/>
</dbReference>
<evidence type="ECO:0000313" key="4">
    <source>
        <dbReference type="EMBL" id="OLF08743.1"/>
    </source>
</evidence>
<dbReference type="InterPro" id="IPR027417">
    <property type="entry name" value="P-loop_NTPase"/>
</dbReference>
<accession>A0A7Z1AWH5</accession>
<dbReference type="SMART" id="SM00421">
    <property type="entry name" value="HTH_LUXR"/>
    <property type="match status" value="1"/>
</dbReference>
<dbReference type="GO" id="GO:0005524">
    <property type="term" value="F:ATP binding"/>
    <property type="evidence" value="ECO:0007669"/>
    <property type="project" value="UniProtKB-KW"/>
</dbReference>
<dbReference type="GO" id="GO:0005737">
    <property type="term" value="C:cytoplasm"/>
    <property type="evidence" value="ECO:0007669"/>
    <property type="project" value="TreeGrafter"/>
</dbReference>
<gene>
    <name evidence="4" type="ORF">BLA60_22290</name>
</gene>
<protein>
    <recommendedName>
        <fullName evidence="3">HTH luxR-type domain-containing protein</fullName>
    </recommendedName>
</protein>
<evidence type="ECO:0000313" key="5">
    <source>
        <dbReference type="Proteomes" id="UP000185696"/>
    </source>
</evidence>
<dbReference type="PROSITE" id="PS50043">
    <property type="entry name" value="HTH_LUXR_2"/>
    <property type="match status" value="1"/>
</dbReference>
<dbReference type="Pfam" id="PF13191">
    <property type="entry name" value="AAA_16"/>
    <property type="match status" value="1"/>
</dbReference>
<dbReference type="Pfam" id="PF00196">
    <property type="entry name" value="GerE"/>
    <property type="match status" value="1"/>
</dbReference>
<dbReference type="PANTHER" id="PTHR16305">
    <property type="entry name" value="TESTICULAR SOLUBLE ADENYLYL CYCLASE"/>
    <property type="match status" value="1"/>
</dbReference>
<keyword evidence="1" id="KW-0547">Nucleotide-binding</keyword>
<dbReference type="InterPro" id="IPR041664">
    <property type="entry name" value="AAA_16"/>
</dbReference>
<sequence>MVESGGAAAGLVLAASRLVAREAELAAFAGGLAVAPALVLVEGEAGVGKSRLLRESLARTPPAGTVLVAGCPPFREPLTLGPVVDTLRRWVPDVTGLGLSALAGALRPLFPEWAGALPPLPEPAEDATASRHRLFRALAELLAGLDVAVLVVEDVHWADDATLEFLLFLAGGPDPVSLVLTYRPEDLPPESLVRRMSSRPARGTALTRIVLTPLDVTGTAALVSSMLHDEPLSEEFARFLHERTTGLPFAVEESVRVMHERAALVRRDHRWERVSIAELHVPATVRDAVLERFGRLGEDARAVSRAIAVLAEPADPRIVASVTGLDAGAAVDGLAEAVGSRLLREDDRGRTAFAHVLAARAVYEATPAPQRRDLHRRAATVLRTTAPESVARLALHYREAGETAAWHHYGEQAADLALTAGDEMAAGELLGDLATHDGVDVESLVRLIGKIPTGTLADSDRYGALVATLRRVLDRPGLAPPLRGRLRVRLGRLLPITADFDAARAEMENALPDLEHDPAEAVRAMSFLGWPVGTALPASAHLSWLERAAGLAVHLEPLGRLTLAVDRTTALLHLGEESGWAEAAALPDDAASPEQGAQVTRGHLNVGDLALRWGRYADARRHLDRAAELAERHQYHRHRIGVLVTRLHLDWFTGAWDGLAERAADLVRATDMSPPYRLEAAVVGALLAATGRATAEQAAATLGELLDEVRGQRTELHLMAAAALARRLLAQGRLAEALEVTEAPIEAVARSGIWLWATDIAVARLDALVADGRTARATGLVEEFGRWLGDRDAPAPRAALVTCRAILDHARGDHGAAAAGYTEAAAAWAALPRPYDAALAGERRGTHLLAAGRAEEATAVLSAAHDELAGCGASADAARVGRLLRELGVTVRPARGGRPSYGDQLSPRELEVVRLVVAGHTNRQIAERLYLSPWTVRHHVDAARRKLNAPSRAALALAAVEAGLAAGRGR</sequence>
<dbReference type="PANTHER" id="PTHR16305:SF35">
    <property type="entry name" value="TRANSCRIPTIONAL ACTIVATOR DOMAIN"/>
    <property type="match status" value="1"/>
</dbReference>
<evidence type="ECO:0000259" key="3">
    <source>
        <dbReference type="PROSITE" id="PS50043"/>
    </source>
</evidence>
<dbReference type="GO" id="GO:0003677">
    <property type="term" value="F:DNA binding"/>
    <property type="evidence" value="ECO:0007669"/>
    <property type="project" value="InterPro"/>
</dbReference>
<name>A0A7Z1AWH5_9PSEU</name>
<dbReference type="GO" id="GO:0004016">
    <property type="term" value="F:adenylate cyclase activity"/>
    <property type="evidence" value="ECO:0007669"/>
    <property type="project" value="TreeGrafter"/>
</dbReference>
<dbReference type="Gene3D" id="1.10.10.10">
    <property type="entry name" value="Winged helix-like DNA-binding domain superfamily/Winged helix DNA-binding domain"/>
    <property type="match status" value="1"/>
</dbReference>
<dbReference type="PRINTS" id="PR00038">
    <property type="entry name" value="HTHLUXR"/>
</dbReference>
<proteinExistence type="predicted"/>
<dbReference type="OrthoDB" id="5476461at2"/>
<dbReference type="PROSITE" id="PS00622">
    <property type="entry name" value="HTH_LUXR_1"/>
    <property type="match status" value="1"/>
</dbReference>
<dbReference type="RefSeq" id="WP_075134899.1">
    <property type="nucleotide sequence ID" value="NZ_MSIF01000011.1"/>
</dbReference>
<feature type="domain" description="HTH luxR-type" evidence="3">
    <location>
        <begin position="898"/>
        <end position="963"/>
    </location>
</feature>
<dbReference type="GO" id="GO:0006355">
    <property type="term" value="P:regulation of DNA-templated transcription"/>
    <property type="evidence" value="ECO:0007669"/>
    <property type="project" value="InterPro"/>
</dbReference>
<reference evidence="4 5" key="1">
    <citation type="submission" date="2016-12" db="EMBL/GenBank/DDBJ databases">
        <title>The draft genome sequence of Actinophytocola xinjiangensis.</title>
        <authorList>
            <person name="Wang W."/>
            <person name="Yuan L."/>
        </authorList>
    </citation>
    <scope>NUCLEOTIDE SEQUENCE [LARGE SCALE GENOMIC DNA]</scope>
    <source>
        <strain evidence="4 5">CGMCC 4.4663</strain>
    </source>
</reference>
<dbReference type="SUPFAM" id="SSF52540">
    <property type="entry name" value="P-loop containing nucleoside triphosphate hydrolases"/>
    <property type="match status" value="1"/>
</dbReference>
<evidence type="ECO:0000256" key="2">
    <source>
        <dbReference type="ARBA" id="ARBA00022840"/>
    </source>
</evidence>
<keyword evidence="5" id="KW-1185">Reference proteome</keyword>
<dbReference type="InterPro" id="IPR016032">
    <property type="entry name" value="Sig_transdc_resp-reg_C-effctor"/>
</dbReference>
<organism evidence="4 5">
    <name type="scientific">Actinophytocola xinjiangensis</name>
    <dbReference type="NCBI Taxonomy" id="485602"/>
    <lineage>
        <taxon>Bacteria</taxon>
        <taxon>Bacillati</taxon>
        <taxon>Actinomycetota</taxon>
        <taxon>Actinomycetes</taxon>
        <taxon>Pseudonocardiales</taxon>
        <taxon>Pseudonocardiaceae</taxon>
    </lineage>
</organism>
<evidence type="ECO:0000256" key="1">
    <source>
        <dbReference type="ARBA" id="ARBA00022741"/>
    </source>
</evidence>
<dbReference type="EMBL" id="MSIF01000011">
    <property type="protein sequence ID" value="OLF08743.1"/>
    <property type="molecule type" value="Genomic_DNA"/>
</dbReference>
<dbReference type="SUPFAM" id="SSF46894">
    <property type="entry name" value="C-terminal effector domain of the bipartite response regulators"/>
    <property type="match status" value="1"/>
</dbReference>